<accession>A0A1T4P508</accession>
<evidence type="ECO:0000256" key="1">
    <source>
        <dbReference type="ARBA" id="ARBA00009437"/>
    </source>
</evidence>
<evidence type="ECO:0000313" key="6">
    <source>
        <dbReference type="EMBL" id="SJZ86529.1"/>
    </source>
</evidence>
<reference evidence="7" key="1">
    <citation type="submission" date="2017-02" db="EMBL/GenBank/DDBJ databases">
        <authorList>
            <person name="Varghese N."/>
            <person name="Submissions S."/>
        </authorList>
    </citation>
    <scope>NUCLEOTIDE SEQUENCE [LARGE SCALE GENOMIC DNA]</scope>
    <source>
        <strain evidence="7">ATCC 27094</strain>
    </source>
</reference>
<evidence type="ECO:0000259" key="5">
    <source>
        <dbReference type="PROSITE" id="PS50931"/>
    </source>
</evidence>
<dbReference type="InterPro" id="IPR036388">
    <property type="entry name" value="WH-like_DNA-bd_sf"/>
</dbReference>
<keyword evidence="2" id="KW-0805">Transcription regulation</keyword>
<dbReference type="Pfam" id="PF00126">
    <property type="entry name" value="HTH_1"/>
    <property type="match status" value="1"/>
</dbReference>
<organism evidence="6 7">
    <name type="scientific">Enhydrobacter aerosaccus</name>
    <dbReference type="NCBI Taxonomy" id="225324"/>
    <lineage>
        <taxon>Bacteria</taxon>
        <taxon>Pseudomonadati</taxon>
        <taxon>Pseudomonadota</taxon>
        <taxon>Alphaproteobacteria</taxon>
        <taxon>Hyphomicrobiales</taxon>
        <taxon>Enhydrobacter</taxon>
    </lineage>
</organism>
<gene>
    <name evidence="6" type="ORF">SAMN02745126_02617</name>
</gene>
<dbReference type="SUPFAM" id="SSF46785">
    <property type="entry name" value="Winged helix' DNA-binding domain"/>
    <property type="match status" value="1"/>
</dbReference>
<sequence>MRAPLPDLSARQLEAVLALAEYGSFIAAAARLRVSQPALTRLLQKLESELGVRLFDRSTRRVQITEAGREFAAVAERMLNDLGITVQSVREVAQERRGLVVVSCVMSVAGGVLPRMIAAYRSGRPGVEIHIREGVYASILDDVRSGVADFGISYVDELPDFAVGMPLGREVFHAVVPARHKLAKRRSISLAELAAHPIVALPTESRTRRTIDAAAVTAGVQLRQRVVVTQIATLLALVGAGVGVGVVPGGATRGPPVPGVKVVPLAEPRLVRRIGLITLREREATPAAAGLMALLRERWRQQGD</sequence>
<dbReference type="SUPFAM" id="SSF53850">
    <property type="entry name" value="Periplasmic binding protein-like II"/>
    <property type="match status" value="1"/>
</dbReference>
<protein>
    <submittedName>
        <fullName evidence="6">DNA-binding transcriptional regulator, LysR family</fullName>
    </submittedName>
</protein>
<evidence type="ECO:0000256" key="4">
    <source>
        <dbReference type="ARBA" id="ARBA00023163"/>
    </source>
</evidence>
<proteinExistence type="inferred from homology"/>
<dbReference type="FunFam" id="1.10.10.10:FF:000001">
    <property type="entry name" value="LysR family transcriptional regulator"/>
    <property type="match status" value="1"/>
</dbReference>
<dbReference type="Gene3D" id="3.40.190.290">
    <property type="match status" value="1"/>
</dbReference>
<dbReference type="Pfam" id="PF03466">
    <property type="entry name" value="LysR_substrate"/>
    <property type="match status" value="1"/>
</dbReference>
<evidence type="ECO:0000256" key="2">
    <source>
        <dbReference type="ARBA" id="ARBA00023015"/>
    </source>
</evidence>
<dbReference type="PANTHER" id="PTHR30419:SF8">
    <property type="entry name" value="NITROGEN ASSIMILATION TRANSCRIPTIONAL ACTIVATOR-RELATED"/>
    <property type="match status" value="1"/>
</dbReference>
<name>A0A1T4P508_9HYPH</name>
<feature type="domain" description="HTH lysR-type" evidence="5">
    <location>
        <begin position="8"/>
        <end position="65"/>
    </location>
</feature>
<keyword evidence="3 6" id="KW-0238">DNA-binding</keyword>
<keyword evidence="7" id="KW-1185">Reference proteome</keyword>
<dbReference type="GO" id="GO:0005829">
    <property type="term" value="C:cytosol"/>
    <property type="evidence" value="ECO:0007669"/>
    <property type="project" value="TreeGrafter"/>
</dbReference>
<dbReference type="OrthoDB" id="7282659at2"/>
<dbReference type="PRINTS" id="PR00039">
    <property type="entry name" value="HTHLYSR"/>
</dbReference>
<dbReference type="InterPro" id="IPR050950">
    <property type="entry name" value="HTH-type_LysR_regulators"/>
</dbReference>
<dbReference type="PROSITE" id="PS50931">
    <property type="entry name" value="HTH_LYSR"/>
    <property type="match status" value="1"/>
</dbReference>
<comment type="similarity">
    <text evidence="1">Belongs to the LysR transcriptional regulatory family.</text>
</comment>
<dbReference type="EMBL" id="FUWJ01000002">
    <property type="protein sequence ID" value="SJZ86529.1"/>
    <property type="molecule type" value="Genomic_DNA"/>
</dbReference>
<dbReference type="InterPro" id="IPR036390">
    <property type="entry name" value="WH_DNA-bd_sf"/>
</dbReference>
<dbReference type="InterPro" id="IPR000847">
    <property type="entry name" value="LysR_HTH_N"/>
</dbReference>
<keyword evidence="4" id="KW-0804">Transcription</keyword>
<dbReference type="Proteomes" id="UP000190092">
    <property type="component" value="Unassembled WGS sequence"/>
</dbReference>
<dbReference type="GO" id="GO:0003700">
    <property type="term" value="F:DNA-binding transcription factor activity"/>
    <property type="evidence" value="ECO:0007669"/>
    <property type="project" value="InterPro"/>
</dbReference>
<dbReference type="AlphaFoldDB" id="A0A1T4P508"/>
<dbReference type="PANTHER" id="PTHR30419">
    <property type="entry name" value="HTH-TYPE TRANSCRIPTIONAL REGULATOR YBHD"/>
    <property type="match status" value="1"/>
</dbReference>
<dbReference type="InterPro" id="IPR005119">
    <property type="entry name" value="LysR_subst-bd"/>
</dbReference>
<evidence type="ECO:0000313" key="7">
    <source>
        <dbReference type="Proteomes" id="UP000190092"/>
    </source>
</evidence>
<evidence type="ECO:0000256" key="3">
    <source>
        <dbReference type="ARBA" id="ARBA00023125"/>
    </source>
</evidence>
<dbReference type="GO" id="GO:0003677">
    <property type="term" value="F:DNA binding"/>
    <property type="evidence" value="ECO:0007669"/>
    <property type="project" value="UniProtKB-KW"/>
</dbReference>
<dbReference type="STRING" id="225324.SAMN02745126_02617"/>
<dbReference type="Gene3D" id="1.10.10.10">
    <property type="entry name" value="Winged helix-like DNA-binding domain superfamily/Winged helix DNA-binding domain"/>
    <property type="match status" value="1"/>
</dbReference>
<dbReference type="RefSeq" id="WP_085934759.1">
    <property type="nucleotide sequence ID" value="NZ_FUWJ01000002.1"/>
</dbReference>